<gene>
    <name evidence="2" type="ORF">PDE_01317</name>
</gene>
<proteinExistence type="predicted"/>
<name>S7ZCG3_PENO1</name>
<protein>
    <submittedName>
        <fullName evidence="2">Uncharacterized protein</fullName>
    </submittedName>
</protein>
<feature type="region of interest" description="Disordered" evidence="1">
    <location>
        <begin position="27"/>
        <end position="78"/>
    </location>
</feature>
<organism evidence="2 3">
    <name type="scientific">Penicillium oxalicum (strain 114-2 / CGMCC 5302)</name>
    <name type="common">Penicillium decumbens</name>
    <dbReference type="NCBI Taxonomy" id="933388"/>
    <lineage>
        <taxon>Eukaryota</taxon>
        <taxon>Fungi</taxon>
        <taxon>Dikarya</taxon>
        <taxon>Ascomycota</taxon>
        <taxon>Pezizomycotina</taxon>
        <taxon>Eurotiomycetes</taxon>
        <taxon>Eurotiomycetidae</taxon>
        <taxon>Eurotiales</taxon>
        <taxon>Aspergillaceae</taxon>
        <taxon>Penicillium</taxon>
    </lineage>
</organism>
<dbReference type="Proteomes" id="UP000019376">
    <property type="component" value="Unassembled WGS sequence"/>
</dbReference>
<evidence type="ECO:0000313" key="3">
    <source>
        <dbReference type="Proteomes" id="UP000019376"/>
    </source>
</evidence>
<dbReference type="HOGENOM" id="CLU_2250983_0_0_1"/>
<feature type="compositionally biased region" description="Basic and acidic residues" evidence="1">
    <location>
        <begin position="52"/>
        <end position="73"/>
    </location>
</feature>
<evidence type="ECO:0000256" key="1">
    <source>
        <dbReference type="SAM" id="MobiDB-lite"/>
    </source>
</evidence>
<dbReference type="EMBL" id="KB644409">
    <property type="protein sequence ID" value="EPS26381.1"/>
    <property type="molecule type" value="Genomic_DNA"/>
</dbReference>
<keyword evidence="3" id="KW-1185">Reference proteome</keyword>
<sequence length="104" mass="11895">MTYVVTGWVWAGLDGAERVRMEPIQRKVRQVDGRRGAGMNDPERRKGQTRPEGTHADAQRERETCRTEIKPQVEAKVQGSSFPTWMSMLDRPLGVWNDGERQGK</sequence>
<reference evidence="2 3" key="1">
    <citation type="journal article" date="2013" name="PLoS ONE">
        <title>Genomic and secretomic analyses reveal unique features of the lignocellulolytic enzyme system of Penicillium decumbens.</title>
        <authorList>
            <person name="Liu G."/>
            <person name="Zhang L."/>
            <person name="Wei X."/>
            <person name="Zou G."/>
            <person name="Qin Y."/>
            <person name="Ma L."/>
            <person name="Li J."/>
            <person name="Zheng H."/>
            <person name="Wang S."/>
            <person name="Wang C."/>
            <person name="Xun L."/>
            <person name="Zhao G.-P."/>
            <person name="Zhou Z."/>
            <person name="Qu Y."/>
        </authorList>
    </citation>
    <scope>NUCLEOTIDE SEQUENCE [LARGE SCALE GENOMIC DNA]</scope>
    <source>
        <strain evidence="3">114-2 / CGMCC 5302</strain>
    </source>
</reference>
<evidence type="ECO:0000313" key="2">
    <source>
        <dbReference type="EMBL" id="EPS26381.1"/>
    </source>
</evidence>
<feature type="compositionally biased region" description="Basic and acidic residues" evidence="1">
    <location>
        <begin position="27"/>
        <end position="46"/>
    </location>
</feature>
<accession>S7ZCG3</accession>
<dbReference type="AlphaFoldDB" id="S7ZCG3"/>